<organism evidence="1 2">
    <name type="scientific">Finegoldia magna</name>
    <name type="common">Peptostreptococcus magnus</name>
    <dbReference type="NCBI Taxonomy" id="1260"/>
    <lineage>
        <taxon>Bacteria</taxon>
        <taxon>Bacillati</taxon>
        <taxon>Bacillota</taxon>
        <taxon>Tissierellia</taxon>
        <taxon>Tissierellales</taxon>
        <taxon>Peptoniphilaceae</taxon>
        <taxon>Finegoldia</taxon>
    </lineage>
</organism>
<dbReference type="Proteomes" id="UP000502899">
    <property type="component" value="Chromosome"/>
</dbReference>
<sequence length="264" mass="31724">MDYLDIRKNAYIDALTLRESTTVVSLWGRVPWEIVESFGVKSVYSYGIDKEVTIDYTDNNYCDMLNSSFAYLELGRCPFMFSSSFFIVDDSCKIRYETLKKKTDKDVFVYKYKDYKSLIGYLEEKLDQKFDEKKFDELIEKSREISSLIFNLRKCDIDERRIYEVEYFSKFIFDIDKRIEFIKRHIDDSFRDKSSVKLQAAAGVYKKFDQLIKEGYFCEGEYHDIFTKKGFEYIDEKYKQFDFKPDYVINNCSLFDYDDNIITY</sequence>
<protein>
    <submittedName>
        <fullName evidence="1">2-hydroxyacyl-CoA dehydratase</fullName>
    </submittedName>
</protein>
<dbReference type="AlphaFoldDB" id="A0A133N0Q8"/>
<proteinExistence type="predicted"/>
<gene>
    <name evidence="1" type="ORF">FOC70_08690</name>
</gene>
<evidence type="ECO:0000313" key="1">
    <source>
        <dbReference type="EMBL" id="QKH80422.1"/>
    </source>
</evidence>
<evidence type="ECO:0000313" key="2">
    <source>
        <dbReference type="Proteomes" id="UP000502899"/>
    </source>
</evidence>
<accession>A0A133N0Q8</accession>
<dbReference type="RefSeq" id="WP_002842442.1">
    <property type="nucleotide sequence ID" value="NZ_CP054000.1"/>
</dbReference>
<reference evidence="1 2" key="1">
    <citation type="submission" date="2020-05" db="EMBL/GenBank/DDBJ databases">
        <title>FDA dAtabase for Regulatory Grade micrObial Sequences (FDA-ARGOS): Supporting development and validation of Infectious Disease Dx tests.</title>
        <authorList>
            <person name="Pederson C."/>
            <person name="Tallon L."/>
            <person name="Sadzewicz L."/>
            <person name="Zhao X."/>
            <person name="Vavikolanu K."/>
            <person name="Mehta A."/>
            <person name="Aluvathingal J."/>
            <person name="Nadendla S."/>
            <person name="Myers T."/>
            <person name="Yan Y."/>
            <person name="Sichtig H."/>
        </authorList>
    </citation>
    <scope>NUCLEOTIDE SEQUENCE [LARGE SCALE GENOMIC DNA]</scope>
    <source>
        <strain evidence="1 2">FDAARGOS_764</strain>
    </source>
</reference>
<dbReference type="EMBL" id="CP054000">
    <property type="protein sequence ID" value="QKH80422.1"/>
    <property type="molecule type" value="Genomic_DNA"/>
</dbReference>
<name>A0A133N0Q8_FINMA</name>